<dbReference type="InterPro" id="IPR019758">
    <property type="entry name" value="Pept_S26A_signal_pept_1_CS"/>
</dbReference>
<dbReference type="Gene3D" id="2.10.109.10">
    <property type="entry name" value="Umud Fragment, subunit A"/>
    <property type="match status" value="1"/>
</dbReference>
<dbReference type="Proteomes" id="UP000501891">
    <property type="component" value="Chromosome"/>
</dbReference>
<dbReference type="GO" id="GO:0016020">
    <property type="term" value="C:membrane"/>
    <property type="evidence" value="ECO:0007669"/>
    <property type="project" value="UniProtKB-SubCell"/>
</dbReference>
<name>A0A858R701_9PROT</name>
<dbReference type="InterPro" id="IPR019756">
    <property type="entry name" value="Pept_S26A_signal_pept_1_Ser-AS"/>
</dbReference>
<dbReference type="CDD" id="cd06530">
    <property type="entry name" value="S26_SPase_I"/>
    <property type="match status" value="1"/>
</dbReference>
<gene>
    <name evidence="11" type="primary">lepB</name>
    <name evidence="11" type="ORF">HHL28_08820</name>
</gene>
<dbReference type="EMBL" id="CP051775">
    <property type="protein sequence ID" value="QJE73175.1"/>
    <property type="molecule type" value="Genomic_DNA"/>
</dbReference>
<evidence type="ECO:0000256" key="8">
    <source>
        <dbReference type="RuleBase" id="RU003993"/>
    </source>
</evidence>
<evidence type="ECO:0000256" key="4">
    <source>
        <dbReference type="ARBA" id="ARBA00019232"/>
    </source>
</evidence>
<dbReference type="Pfam" id="PF10502">
    <property type="entry name" value="Peptidase_S26"/>
    <property type="match status" value="1"/>
</dbReference>
<dbReference type="AlphaFoldDB" id="A0A858R701"/>
<dbReference type="InterPro" id="IPR019757">
    <property type="entry name" value="Pept_S26A_signal_pept_1_Lys-AS"/>
</dbReference>
<dbReference type="InterPro" id="IPR019533">
    <property type="entry name" value="Peptidase_S26"/>
</dbReference>
<evidence type="ECO:0000313" key="12">
    <source>
        <dbReference type="Proteomes" id="UP000501891"/>
    </source>
</evidence>
<proteinExistence type="inferred from homology"/>
<dbReference type="KEGG" id="acru:HHL28_08820"/>
<keyword evidence="6 8" id="KW-0378">Hydrolase</keyword>
<evidence type="ECO:0000256" key="6">
    <source>
        <dbReference type="ARBA" id="ARBA00022801"/>
    </source>
</evidence>
<dbReference type="SUPFAM" id="SSF51306">
    <property type="entry name" value="LexA/Signal peptidase"/>
    <property type="match status" value="1"/>
</dbReference>
<dbReference type="InterPro" id="IPR000223">
    <property type="entry name" value="Pept_S26A_signal_pept_1"/>
</dbReference>
<evidence type="ECO:0000259" key="10">
    <source>
        <dbReference type="Pfam" id="PF10502"/>
    </source>
</evidence>
<comment type="subcellular location">
    <subcellularLocation>
        <location evidence="9">Membrane</location>
        <topology evidence="9">Single-pass type II membrane protein</topology>
    </subcellularLocation>
</comment>
<evidence type="ECO:0000256" key="7">
    <source>
        <dbReference type="PIRSR" id="PIRSR600223-1"/>
    </source>
</evidence>
<protein>
    <recommendedName>
        <fullName evidence="4 8">Signal peptidase I</fullName>
        <ecNumber evidence="3 8">3.4.21.89</ecNumber>
    </recommendedName>
</protein>
<dbReference type="PROSITE" id="PS00760">
    <property type="entry name" value="SPASE_I_2"/>
    <property type="match status" value="1"/>
</dbReference>
<dbReference type="PANTHER" id="PTHR43390">
    <property type="entry name" value="SIGNAL PEPTIDASE I"/>
    <property type="match status" value="1"/>
</dbReference>
<dbReference type="InterPro" id="IPR036286">
    <property type="entry name" value="LexA/Signal_pep-like_sf"/>
</dbReference>
<dbReference type="PROSITE" id="PS00761">
    <property type="entry name" value="SPASE_I_3"/>
    <property type="match status" value="1"/>
</dbReference>
<evidence type="ECO:0000313" key="11">
    <source>
        <dbReference type="EMBL" id="QJE73175.1"/>
    </source>
</evidence>
<dbReference type="PROSITE" id="PS00501">
    <property type="entry name" value="SPASE_I_1"/>
    <property type="match status" value="1"/>
</dbReference>
<reference evidence="11" key="1">
    <citation type="submission" date="2020-04" db="EMBL/GenBank/DDBJ databases">
        <title>A desert anoxygenic phototrophic bacterium fixes CO2 using RubisCO under aerobic conditions.</title>
        <authorList>
            <person name="Tang K."/>
        </authorList>
    </citation>
    <scope>NUCLEOTIDE SEQUENCE [LARGE SCALE GENOMIC DNA]</scope>
    <source>
        <strain evidence="11">MIMtkB3</strain>
    </source>
</reference>
<comment type="similarity">
    <text evidence="2 9">Belongs to the peptidase S26 family.</text>
</comment>
<comment type="catalytic activity">
    <reaction evidence="1 8">
        <text>Cleavage of hydrophobic, N-terminal signal or leader sequences from secreted and periplasmic proteins.</text>
        <dbReference type="EC" id="3.4.21.89"/>
    </reaction>
</comment>
<feature type="active site" evidence="7">
    <location>
        <position position="105"/>
    </location>
</feature>
<accession>A0A858R701</accession>
<dbReference type="EC" id="3.4.21.89" evidence="3 8"/>
<dbReference type="GO" id="GO:0009003">
    <property type="term" value="F:signal peptidase activity"/>
    <property type="evidence" value="ECO:0007669"/>
    <property type="project" value="UniProtKB-EC"/>
</dbReference>
<feature type="domain" description="Peptidase S26" evidence="10">
    <location>
        <begin position="9"/>
        <end position="220"/>
    </location>
</feature>
<evidence type="ECO:0000256" key="3">
    <source>
        <dbReference type="ARBA" id="ARBA00013208"/>
    </source>
</evidence>
<keyword evidence="12" id="KW-1185">Reference proteome</keyword>
<dbReference type="GO" id="GO:0004252">
    <property type="term" value="F:serine-type endopeptidase activity"/>
    <property type="evidence" value="ECO:0007669"/>
    <property type="project" value="InterPro"/>
</dbReference>
<feature type="active site" evidence="7">
    <location>
        <position position="39"/>
    </location>
</feature>
<keyword evidence="5 8" id="KW-0645">Protease</keyword>
<evidence type="ECO:0000256" key="1">
    <source>
        <dbReference type="ARBA" id="ARBA00000677"/>
    </source>
</evidence>
<dbReference type="PANTHER" id="PTHR43390:SF1">
    <property type="entry name" value="CHLOROPLAST PROCESSING PEPTIDASE"/>
    <property type="match status" value="1"/>
</dbReference>
<evidence type="ECO:0000256" key="5">
    <source>
        <dbReference type="ARBA" id="ARBA00022670"/>
    </source>
</evidence>
<dbReference type="NCBIfam" id="TIGR02227">
    <property type="entry name" value="sigpep_I_bact"/>
    <property type="match status" value="1"/>
</dbReference>
<evidence type="ECO:0000256" key="9">
    <source>
        <dbReference type="RuleBase" id="RU362042"/>
    </source>
</evidence>
<dbReference type="GO" id="GO:0006465">
    <property type="term" value="P:signal peptide processing"/>
    <property type="evidence" value="ECO:0007669"/>
    <property type="project" value="InterPro"/>
</dbReference>
<organism evidence="11 12">
    <name type="scientific">Aerophototrophica crusticola</name>
    <dbReference type="NCBI Taxonomy" id="1709002"/>
    <lineage>
        <taxon>Bacteria</taxon>
        <taxon>Pseudomonadati</taxon>
        <taxon>Pseudomonadota</taxon>
        <taxon>Alphaproteobacteria</taxon>
        <taxon>Rhodospirillales</taxon>
        <taxon>Rhodospirillaceae</taxon>
        <taxon>Aerophototrophica</taxon>
    </lineage>
</organism>
<evidence type="ECO:0000256" key="2">
    <source>
        <dbReference type="ARBA" id="ARBA00009370"/>
    </source>
</evidence>
<sequence>MGSVTSWVKEWLGVAAGAAAIWFTMNTFAFAGFHVPSESMLPTLKVGDQFYANKFAYGYSRYSTPFWPLPVDKFGTETGRLPGGMPERGDIVVFRLPGAEVDYVKRVIGLPGDRIQVQDGRLFINGTPVERTETGKYAYRQYTGEVVQATEYRETLPGGRQHLILEQSDSGYADNTPVYTVPAGHLFMMGDNRDNSQDSRFLREVGYIPVERVLGRVGAVAFAWYGCQEEPGLTCVGGGWTDRLARSVE</sequence>
<dbReference type="PRINTS" id="PR00727">
    <property type="entry name" value="LEADERPTASE"/>
</dbReference>